<dbReference type="OrthoDB" id="4338635at2"/>
<keyword evidence="2" id="KW-1185">Reference proteome</keyword>
<dbReference type="RefSeq" id="WP_114059201.1">
    <property type="nucleotide sequence ID" value="NZ_BAAAMT010000056.1"/>
</dbReference>
<proteinExistence type="predicted"/>
<dbReference type="Proteomes" id="UP000252004">
    <property type="component" value="Plasmid unnamed2"/>
</dbReference>
<dbReference type="KEGG" id="sgz:C0216_31550"/>
<geneLocation type="plasmid" evidence="1 2">
    <name>unnamed2</name>
</geneLocation>
<dbReference type="EMBL" id="CP030864">
    <property type="protein sequence ID" value="AXE28040.1"/>
    <property type="molecule type" value="Genomic_DNA"/>
</dbReference>
<accession>A0A344UAW9</accession>
<name>A0A344UAW9_9ACTN</name>
<gene>
    <name evidence="1" type="ORF">C0216_31550</name>
</gene>
<sequence length="60" mass="6042">MLLHKVNQNASLTGSLSQRTLEGAVSPVMATPSLVFTPCAGKAAVLVTAAAVGYATAKVK</sequence>
<keyword evidence="1" id="KW-0614">Plasmid</keyword>
<evidence type="ECO:0000313" key="1">
    <source>
        <dbReference type="EMBL" id="AXE28040.1"/>
    </source>
</evidence>
<evidence type="ECO:0000313" key="2">
    <source>
        <dbReference type="Proteomes" id="UP000252004"/>
    </source>
</evidence>
<protein>
    <submittedName>
        <fullName evidence="1">Uncharacterized protein</fullName>
    </submittedName>
</protein>
<dbReference type="AlphaFoldDB" id="A0A344UAW9"/>
<reference evidence="1 2" key="1">
    <citation type="submission" date="2018-01" db="EMBL/GenBank/DDBJ databases">
        <title>Draft genome Sequence of streptomyces globosus LZH-48.</title>
        <authorList>
            <person name="Ran K."/>
            <person name="Li Z."/>
            <person name="Wei S."/>
            <person name="Dong R."/>
        </authorList>
    </citation>
    <scope>NUCLEOTIDE SEQUENCE [LARGE SCALE GENOMIC DNA]</scope>
    <source>
        <strain evidence="1 2">LZH-48</strain>
        <plasmid evidence="1 2">unnamed2</plasmid>
    </source>
</reference>
<organism evidence="1 2">
    <name type="scientific">Streptomyces globosus</name>
    <dbReference type="NCBI Taxonomy" id="68209"/>
    <lineage>
        <taxon>Bacteria</taxon>
        <taxon>Bacillati</taxon>
        <taxon>Actinomycetota</taxon>
        <taxon>Actinomycetes</taxon>
        <taxon>Kitasatosporales</taxon>
        <taxon>Streptomycetaceae</taxon>
        <taxon>Streptomyces</taxon>
    </lineage>
</organism>